<keyword evidence="1" id="KW-0677">Repeat</keyword>
<dbReference type="Pfam" id="PF17170">
    <property type="entry name" value="DUF5128"/>
    <property type="match status" value="1"/>
</dbReference>
<evidence type="ECO:0000256" key="1">
    <source>
        <dbReference type="ARBA" id="ARBA00022737"/>
    </source>
</evidence>
<dbReference type="InterPro" id="IPR050952">
    <property type="entry name" value="TRIM-NHL_E3_ligases"/>
</dbReference>
<evidence type="ECO:0008006" key="3">
    <source>
        <dbReference type="Google" id="ProtNLM"/>
    </source>
</evidence>
<dbReference type="SUPFAM" id="SSF63829">
    <property type="entry name" value="Calcium-dependent phosphotriesterase"/>
    <property type="match status" value="1"/>
</dbReference>
<organism evidence="2">
    <name type="scientific">marine metagenome</name>
    <dbReference type="NCBI Taxonomy" id="408172"/>
    <lineage>
        <taxon>unclassified sequences</taxon>
        <taxon>metagenomes</taxon>
        <taxon>ecological metagenomes</taxon>
    </lineage>
</organism>
<dbReference type="GO" id="GO:0008270">
    <property type="term" value="F:zinc ion binding"/>
    <property type="evidence" value="ECO:0007669"/>
    <property type="project" value="UniProtKB-KW"/>
</dbReference>
<dbReference type="Pfam" id="PF01436">
    <property type="entry name" value="NHL"/>
    <property type="match status" value="1"/>
</dbReference>
<protein>
    <recommendedName>
        <fullName evidence="3">SMP-30/Gluconolactonase/LRE-like region domain-containing protein</fullName>
    </recommendedName>
</protein>
<dbReference type="CDD" id="cd05819">
    <property type="entry name" value="NHL"/>
    <property type="match status" value="1"/>
</dbReference>
<proteinExistence type="predicted"/>
<dbReference type="InterPro" id="IPR011042">
    <property type="entry name" value="6-blade_b-propeller_TolB-like"/>
</dbReference>
<dbReference type="PROSITE" id="PS51125">
    <property type="entry name" value="NHL"/>
    <property type="match status" value="3"/>
</dbReference>
<feature type="non-terminal residue" evidence="2">
    <location>
        <position position="223"/>
    </location>
</feature>
<name>A0A382HEV2_9ZZZZ</name>
<evidence type="ECO:0000313" key="2">
    <source>
        <dbReference type="EMBL" id="SVB85806.1"/>
    </source>
</evidence>
<dbReference type="PANTHER" id="PTHR24104">
    <property type="entry name" value="E3 UBIQUITIN-PROTEIN LIGASE NHLRC1-RELATED"/>
    <property type="match status" value="1"/>
</dbReference>
<dbReference type="PANTHER" id="PTHR24104:SF25">
    <property type="entry name" value="PROTEIN LIN-41"/>
    <property type="match status" value="1"/>
</dbReference>
<dbReference type="EMBL" id="UINC01060856">
    <property type="protein sequence ID" value="SVB85806.1"/>
    <property type="molecule type" value="Genomic_DNA"/>
</dbReference>
<sequence length="223" mass="24037">MPSTHIASGRAFTYAANIGKISRSEIGFRHPVGLARGKDDTLYIANWGDEASPNARITKCSISAQGWIADIGAPGNGPGQFLWPGGLVSDAADRLYVTDQADHKVVIFQGDGQFIGKWGLYGAEDGEFNSPAGIAIDSNENIWIVDSKNHRIQKYSNDGNYLYGFGRFGSEIGSLNNPWGIGLDIADNVYVADWGNNRVQKFSPDGIPLLSITHADTSTDSLN</sequence>
<accession>A0A382HEV2</accession>
<dbReference type="Gene3D" id="2.120.10.30">
    <property type="entry name" value="TolB, C-terminal domain"/>
    <property type="match status" value="2"/>
</dbReference>
<dbReference type="InterPro" id="IPR001258">
    <property type="entry name" value="NHL_repeat"/>
</dbReference>
<dbReference type="AlphaFoldDB" id="A0A382HEV2"/>
<reference evidence="2" key="1">
    <citation type="submission" date="2018-05" db="EMBL/GenBank/DDBJ databases">
        <authorList>
            <person name="Lanie J.A."/>
            <person name="Ng W.-L."/>
            <person name="Kazmierczak K.M."/>
            <person name="Andrzejewski T.M."/>
            <person name="Davidsen T.M."/>
            <person name="Wayne K.J."/>
            <person name="Tettelin H."/>
            <person name="Glass J.I."/>
            <person name="Rusch D."/>
            <person name="Podicherti R."/>
            <person name="Tsui H.-C.T."/>
            <person name="Winkler M.E."/>
        </authorList>
    </citation>
    <scope>NUCLEOTIDE SEQUENCE</scope>
</reference>
<gene>
    <name evidence="2" type="ORF">METZ01_LOCUS238660</name>
</gene>